<dbReference type="EMBL" id="FQWD01000008">
    <property type="protein sequence ID" value="SHH29486.1"/>
    <property type="molecule type" value="Genomic_DNA"/>
</dbReference>
<feature type="transmembrane region" description="Helical" evidence="12">
    <location>
        <begin position="168"/>
        <end position="190"/>
    </location>
</feature>
<evidence type="ECO:0000256" key="2">
    <source>
        <dbReference type="ARBA" id="ARBA00022448"/>
    </source>
</evidence>
<evidence type="ECO:0000259" key="13">
    <source>
        <dbReference type="Pfam" id="PF00520"/>
    </source>
</evidence>
<evidence type="ECO:0000256" key="6">
    <source>
        <dbReference type="ARBA" id="ARBA00022882"/>
    </source>
</evidence>
<evidence type="ECO:0000256" key="5">
    <source>
        <dbReference type="ARBA" id="ARBA00022826"/>
    </source>
</evidence>
<comment type="subcellular location">
    <subcellularLocation>
        <location evidence="1">Membrane</location>
        <topology evidence="1">Multi-pass membrane protein</topology>
    </subcellularLocation>
</comment>
<proteinExistence type="predicted"/>
<protein>
    <submittedName>
        <fullName evidence="14">Voltage-gated potassium channel</fullName>
    </submittedName>
</protein>
<dbReference type="Pfam" id="PF00520">
    <property type="entry name" value="Ion_trans"/>
    <property type="match status" value="1"/>
</dbReference>
<feature type="transmembrane region" description="Helical" evidence="12">
    <location>
        <begin position="73"/>
        <end position="95"/>
    </location>
</feature>
<dbReference type="Proteomes" id="UP000184520">
    <property type="component" value="Unassembled WGS sequence"/>
</dbReference>
<dbReference type="Gene3D" id="1.10.287.70">
    <property type="match status" value="1"/>
</dbReference>
<dbReference type="GO" id="GO:0001508">
    <property type="term" value="P:action potential"/>
    <property type="evidence" value="ECO:0007669"/>
    <property type="project" value="TreeGrafter"/>
</dbReference>
<dbReference type="RefSeq" id="WP_073325164.1">
    <property type="nucleotide sequence ID" value="NZ_FQWD01000008.1"/>
</dbReference>
<dbReference type="InterPro" id="IPR028325">
    <property type="entry name" value="VG_K_chnl"/>
</dbReference>
<dbReference type="Gene3D" id="1.20.120.350">
    <property type="entry name" value="Voltage-gated potassium channels. Chain C"/>
    <property type="match status" value="1"/>
</dbReference>
<organism evidence="14 15">
    <name type="scientific">Marisediminitalea aggregata</name>
    <dbReference type="NCBI Taxonomy" id="634436"/>
    <lineage>
        <taxon>Bacteria</taxon>
        <taxon>Pseudomonadati</taxon>
        <taxon>Pseudomonadota</taxon>
        <taxon>Gammaproteobacteria</taxon>
        <taxon>Alteromonadales</taxon>
        <taxon>Alteromonadaceae</taxon>
        <taxon>Marisediminitalea</taxon>
    </lineage>
</organism>
<dbReference type="InterPro" id="IPR027359">
    <property type="entry name" value="Volt_channel_dom_sf"/>
</dbReference>
<keyword evidence="10 12" id="KW-0472">Membrane</keyword>
<evidence type="ECO:0000313" key="14">
    <source>
        <dbReference type="EMBL" id="SHH29486.1"/>
    </source>
</evidence>
<feature type="transmembrane region" description="Helical" evidence="12">
    <location>
        <begin position="196"/>
        <end position="220"/>
    </location>
</feature>
<name>A0A1M5RTC3_9ALTE</name>
<dbReference type="SUPFAM" id="SSF81324">
    <property type="entry name" value="Voltage-gated potassium channels"/>
    <property type="match status" value="1"/>
</dbReference>
<dbReference type="PANTHER" id="PTHR11537:SF254">
    <property type="entry name" value="POTASSIUM VOLTAGE-GATED CHANNEL PROTEIN SHAB"/>
    <property type="match status" value="1"/>
</dbReference>
<keyword evidence="3" id="KW-0633">Potassium transport</keyword>
<feature type="transmembrane region" description="Helical" evidence="12">
    <location>
        <begin position="135"/>
        <end position="156"/>
    </location>
</feature>
<gene>
    <name evidence="14" type="ORF">SAMN05216361_4228</name>
</gene>
<evidence type="ECO:0000313" key="15">
    <source>
        <dbReference type="Proteomes" id="UP000184520"/>
    </source>
</evidence>
<sequence length="229" mass="26022">MNKRKDCFWDKPGPTWVIITLILYSVLTFSLETIPNLSPPVKTFLRCSEFVVVIIFTLEYLTRLYKAKPRLGFVFSFYGIIDLLAILPFYLMLAVDLRALRLFRLLRLARLLKLTRYSNAIRRFSKALYTVKEELVVFSIASLIILFLASVGIYHFEHAAQPEVFTTIFDCLWWAAATLTTVGYGDIYPITLGGKLFTFLVLMVGLGMIAVPTGIIATALSSVRQSENK</sequence>
<dbReference type="OrthoDB" id="9799090at2"/>
<keyword evidence="6" id="KW-0851">Voltage-gated channel</keyword>
<dbReference type="STRING" id="634436.SAMN05216361_4228"/>
<keyword evidence="2" id="KW-0813">Transport</keyword>
<accession>A0A1M5RTC3</accession>
<dbReference type="PANTHER" id="PTHR11537">
    <property type="entry name" value="VOLTAGE-GATED POTASSIUM CHANNEL"/>
    <property type="match status" value="1"/>
</dbReference>
<keyword evidence="7" id="KW-0630">Potassium</keyword>
<dbReference type="GO" id="GO:0005249">
    <property type="term" value="F:voltage-gated potassium channel activity"/>
    <property type="evidence" value="ECO:0007669"/>
    <property type="project" value="InterPro"/>
</dbReference>
<keyword evidence="9" id="KW-0406">Ion transport</keyword>
<evidence type="ECO:0000256" key="7">
    <source>
        <dbReference type="ARBA" id="ARBA00022958"/>
    </source>
</evidence>
<dbReference type="AlphaFoldDB" id="A0A1M5RTC3"/>
<keyword evidence="15" id="KW-1185">Reference proteome</keyword>
<dbReference type="InterPro" id="IPR005821">
    <property type="entry name" value="Ion_trans_dom"/>
</dbReference>
<dbReference type="PRINTS" id="PR00169">
    <property type="entry name" value="KCHANNEL"/>
</dbReference>
<evidence type="ECO:0000256" key="4">
    <source>
        <dbReference type="ARBA" id="ARBA00022692"/>
    </source>
</evidence>
<dbReference type="GO" id="GO:0008076">
    <property type="term" value="C:voltage-gated potassium channel complex"/>
    <property type="evidence" value="ECO:0007669"/>
    <property type="project" value="InterPro"/>
</dbReference>
<evidence type="ECO:0000256" key="9">
    <source>
        <dbReference type="ARBA" id="ARBA00023065"/>
    </source>
</evidence>
<evidence type="ECO:0000256" key="11">
    <source>
        <dbReference type="ARBA" id="ARBA00023303"/>
    </source>
</evidence>
<evidence type="ECO:0000256" key="3">
    <source>
        <dbReference type="ARBA" id="ARBA00022538"/>
    </source>
</evidence>
<evidence type="ECO:0000256" key="12">
    <source>
        <dbReference type="SAM" id="Phobius"/>
    </source>
</evidence>
<evidence type="ECO:0000256" key="1">
    <source>
        <dbReference type="ARBA" id="ARBA00004141"/>
    </source>
</evidence>
<evidence type="ECO:0000256" key="8">
    <source>
        <dbReference type="ARBA" id="ARBA00022989"/>
    </source>
</evidence>
<feature type="transmembrane region" description="Helical" evidence="12">
    <location>
        <begin position="12"/>
        <end position="31"/>
    </location>
</feature>
<reference evidence="15" key="1">
    <citation type="submission" date="2016-11" db="EMBL/GenBank/DDBJ databases">
        <authorList>
            <person name="Varghese N."/>
            <person name="Submissions S."/>
        </authorList>
    </citation>
    <scope>NUCLEOTIDE SEQUENCE [LARGE SCALE GENOMIC DNA]</scope>
    <source>
        <strain evidence="15">CGMCC 1.8995</strain>
    </source>
</reference>
<keyword evidence="4 12" id="KW-0812">Transmembrane</keyword>
<evidence type="ECO:0000256" key="10">
    <source>
        <dbReference type="ARBA" id="ARBA00023136"/>
    </source>
</evidence>
<feature type="domain" description="Ion transport" evidence="13">
    <location>
        <begin position="16"/>
        <end position="226"/>
    </location>
</feature>
<keyword evidence="11 14" id="KW-0407">Ion channel</keyword>
<keyword evidence="8 12" id="KW-1133">Transmembrane helix</keyword>
<keyword evidence="5" id="KW-0631">Potassium channel</keyword>